<geneLocation type="plasmid" evidence="1">
    <name>unnamed</name>
</geneLocation>
<dbReference type="EMBL" id="JAXOJX010000001">
    <property type="protein sequence ID" value="MDZ5454988.1"/>
    <property type="molecule type" value="Genomic_DNA"/>
</dbReference>
<comment type="caution">
    <text evidence="1">The sequence shown here is derived from an EMBL/GenBank/DDBJ whole genome shotgun (WGS) entry which is preliminary data.</text>
</comment>
<name>A0ABU5I7N8_9BURK</name>
<evidence type="ECO:0000313" key="2">
    <source>
        <dbReference type="Proteomes" id="UP001293718"/>
    </source>
</evidence>
<accession>A0ABU5I7N8</accession>
<sequence>MTKSELTALAIDRQDRCIENVYGLVGAIHGNGADLSAGSLHARCLAAMARVMHPIFAFQAEIMAKQACMRSRELGELHPFEPLPAYFQDEESLRKEFCAGQRCAWGTYTPPGTPSEPLLVKTIALRGEVAHDDYDEHPGLAYYRTREDWDAVDLARERGCQASLLEDDARSERLKRLAAELEAGLVAGLALAQAMERAEVLQAEVEAVESTRQHISDGTFSTHGVMLLDQHGKLIQKRTSQGWLQPAPQSQWAALLKKASDKDREASEESRWDNFETAKRLRAEASDIRELVMLSQRLPFAAVKSMPKAAT</sequence>
<organism evidence="1 2">
    <name type="scientific">Azohydromonas lata</name>
    <dbReference type="NCBI Taxonomy" id="45677"/>
    <lineage>
        <taxon>Bacteria</taxon>
        <taxon>Pseudomonadati</taxon>
        <taxon>Pseudomonadota</taxon>
        <taxon>Betaproteobacteria</taxon>
        <taxon>Burkholderiales</taxon>
        <taxon>Sphaerotilaceae</taxon>
        <taxon>Azohydromonas</taxon>
    </lineage>
</organism>
<gene>
    <name evidence="1" type="ORF">SM757_00235</name>
</gene>
<reference evidence="1 2" key="1">
    <citation type="submission" date="2023-11" db="EMBL/GenBank/DDBJ databases">
        <title>Draft genome of Azohydromonas lata strain H1 (DSM1123), a polyhydroxyalkanoate producer.</title>
        <authorList>
            <person name="Traversa D."/>
            <person name="D'Addabbo P."/>
            <person name="Pazzani C."/>
            <person name="Manzari C."/>
            <person name="Chiara M."/>
            <person name="Scrascia M."/>
        </authorList>
    </citation>
    <scope>NUCLEOTIDE SEQUENCE [LARGE SCALE GENOMIC DNA]</scope>
    <source>
        <strain evidence="1 2">H1</strain>
        <plasmid evidence="1">unnamed</plasmid>
    </source>
</reference>
<dbReference type="Proteomes" id="UP001293718">
    <property type="component" value="Unassembled WGS sequence"/>
</dbReference>
<evidence type="ECO:0000313" key="1">
    <source>
        <dbReference type="EMBL" id="MDZ5454988.1"/>
    </source>
</evidence>
<dbReference type="RefSeq" id="WP_322464088.1">
    <property type="nucleotide sequence ID" value="NZ_JAXOJX010000001.1"/>
</dbReference>
<protein>
    <submittedName>
        <fullName evidence="1">Uncharacterized protein</fullName>
    </submittedName>
</protein>
<keyword evidence="1" id="KW-0614">Plasmid</keyword>
<proteinExistence type="predicted"/>
<keyword evidence="2" id="KW-1185">Reference proteome</keyword>